<dbReference type="AlphaFoldDB" id="A0A9R0DJK2"/>
<dbReference type="Proteomes" id="UP000829999">
    <property type="component" value="Chromosome 16"/>
</dbReference>
<organism evidence="1 2">
    <name type="scientific">Spodoptera frugiperda</name>
    <name type="common">Fall armyworm</name>
    <dbReference type="NCBI Taxonomy" id="7108"/>
    <lineage>
        <taxon>Eukaryota</taxon>
        <taxon>Metazoa</taxon>
        <taxon>Ecdysozoa</taxon>
        <taxon>Arthropoda</taxon>
        <taxon>Hexapoda</taxon>
        <taxon>Insecta</taxon>
        <taxon>Pterygota</taxon>
        <taxon>Neoptera</taxon>
        <taxon>Endopterygota</taxon>
        <taxon>Lepidoptera</taxon>
        <taxon>Glossata</taxon>
        <taxon>Ditrysia</taxon>
        <taxon>Noctuoidea</taxon>
        <taxon>Noctuidae</taxon>
        <taxon>Amphipyrinae</taxon>
        <taxon>Spodoptera</taxon>
    </lineage>
</organism>
<dbReference type="OrthoDB" id="6884354at2759"/>
<evidence type="ECO:0000313" key="1">
    <source>
        <dbReference type="Proteomes" id="UP000829999"/>
    </source>
</evidence>
<gene>
    <name evidence="2" type="primary">LOC118280756</name>
</gene>
<dbReference type="GeneID" id="118280756"/>
<accession>A0A9R0DJK2</accession>
<evidence type="ECO:0000313" key="2">
    <source>
        <dbReference type="RefSeq" id="XP_035457021.2"/>
    </source>
</evidence>
<protein>
    <submittedName>
        <fullName evidence="2">Uncharacterized protein LOC118280756</fullName>
    </submittedName>
</protein>
<dbReference type="RefSeq" id="XP_035457021.2">
    <property type="nucleotide sequence ID" value="XM_035601128.2"/>
</dbReference>
<reference evidence="2" key="1">
    <citation type="submission" date="2025-08" db="UniProtKB">
        <authorList>
            <consortium name="RefSeq"/>
        </authorList>
    </citation>
    <scope>IDENTIFICATION</scope>
    <source>
        <tissue evidence="2">Whole larval tissue</tissue>
    </source>
</reference>
<sequence length="427" mass="49742">MNKKISQKRHDEICDRLAITKHLVDKVKSYGNVTVSGTHRLKSIISQYTGVKEDIVEEALNYKKKKTFSDLYLLSDQVSSHKYDPSAFSLRFEDVRRIIFDLYVNELQIPNKHSIIQALLKLPRYKDYSVSNLETDLYYIGFIWKRLPNSKKYIVVEKSEQFMERMKYLQRMLQYRSDNRVLIHVERTIIKYQAPLEITMAACPQTGLIDISLPFQTLSMENWLQTIIHGIPSNSVFVVQLPSNTEEKMNWIPNIHSGKDEMIKWLEAHGIPHDPKQHSAELYTLVQKYKCHYPSTYKFVASLEAAGHEVIIRPPVLNGYFDLSFLSDKLSSSSSIHAKPLITKTTFQEMIYEKFSGYSLLKWLMDDRKMADREMQMFDEDQKLELVLDNLLDKINDGCISEADLDACDGKECDLKFCDRILVPQNK</sequence>
<name>A0A9R0DJK2_SPOFR</name>
<proteinExistence type="predicted"/>
<keyword evidence="1" id="KW-1185">Reference proteome</keyword>